<dbReference type="AlphaFoldDB" id="A0AAV2CAB5"/>
<organism evidence="1 2">
    <name type="scientific">Linum trigynum</name>
    <dbReference type="NCBI Taxonomy" id="586398"/>
    <lineage>
        <taxon>Eukaryota</taxon>
        <taxon>Viridiplantae</taxon>
        <taxon>Streptophyta</taxon>
        <taxon>Embryophyta</taxon>
        <taxon>Tracheophyta</taxon>
        <taxon>Spermatophyta</taxon>
        <taxon>Magnoliopsida</taxon>
        <taxon>eudicotyledons</taxon>
        <taxon>Gunneridae</taxon>
        <taxon>Pentapetalae</taxon>
        <taxon>rosids</taxon>
        <taxon>fabids</taxon>
        <taxon>Malpighiales</taxon>
        <taxon>Linaceae</taxon>
        <taxon>Linum</taxon>
    </lineage>
</organism>
<name>A0AAV2CAB5_9ROSI</name>
<keyword evidence="2" id="KW-1185">Reference proteome</keyword>
<accession>A0AAV2CAB5</accession>
<evidence type="ECO:0000313" key="1">
    <source>
        <dbReference type="EMBL" id="CAL1353457.1"/>
    </source>
</evidence>
<dbReference type="Proteomes" id="UP001497516">
    <property type="component" value="Chromosome 1"/>
</dbReference>
<gene>
    <name evidence="1" type="ORF">LTRI10_LOCUS1358</name>
</gene>
<dbReference type="EMBL" id="OZ034813">
    <property type="protein sequence ID" value="CAL1353457.1"/>
    <property type="molecule type" value="Genomic_DNA"/>
</dbReference>
<evidence type="ECO:0000313" key="2">
    <source>
        <dbReference type="Proteomes" id="UP001497516"/>
    </source>
</evidence>
<reference evidence="1 2" key="1">
    <citation type="submission" date="2024-04" db="EMBL/GenBank/DDBJ databases">
        <authorList>
            <person name="Fracassetti M."/>
        </authorList>
    </citation>
    <scope>NUCLEOTIDE SEQUENCE [LARGE SCALE GENOMIC DNA]</scope>
</reference>
<protein>
    <submittedName>
        <fullName evidence="1">Uncharacterized protein</fullName>
    </submittedName>
</protein>
<proteinExistence type="predicted"/>
<sequence length="102" mass="11635">MSRLVQPSPQRNHPHVRGIHSTVHNEVRLTKTKVASPQSFDRPKTEGREAVRAFYVRWSRTAMVVRYLTPETASHHLMEATTNAELKRALAKRPVDSLLPSL</sequence>